<dbReference type="OMA" id="CACMRTH"/>
<keyword evidence="6" id="KW-1185">Reference proteome</keyword>
<evidence type="ECO:0000313" key="6">
    <source>
        <dbReference type="Proteomes" id="UP000245119"/>
    </source>
</evidence>
<proteinExistence type="inferred from homology"/>
<dbReference type="OrthoDB" id="10061751at2759"/>
<evidence type="ECO:0000259" key="4">
    <source>
        <dbReference type="PROSITE" id="PS51720"/>
    </source>
</evidence>
<dbReference type="SUPFAM" id="SSF52540">
    <property type="entry name" value="P-loop containing nucleoside triphosphate hydrolases"/>
    <property type="match status" value="1"/>
</dbReference>
<gene>
    <name evidence="5" type="ORF">C0Q70_17259</name>
</gene>
<feature type="domain" description="AIG1-type G" evidence="4">
    <location>
        <begin position="1"/>
        <end position="211"/>
    </location>
</feature>
<evidence type="ECO:0000256" key="3">
    <source>
        <dbReference type="ARBA" id="ARBA00023134"/>
    </source>
</evidence>
<comment type="caution">
    <text evidence="5">The sequence shown here is derived from an EMBL/GenBank/DDBJ whole genome shotgun (WGS) entry which is preliminary data.</text>
</comment>
<dbReference type="InterPro" id="IPR045058">
    <property type="entry name" value="GIMA/IAN/Toc"/>
</dbReference>
<dbReference type="Proteomes" id="UP000245119">
    <property type="component" value="Linkage Group LG10"/>
</dbReference>
<evidence type="ECO:0000313" key="5">
    <source>
        <dbReference type="EMBL" id="PVD23983.1"/>
    </source>
</evidence>
<evidence type="ECO:0000256" key="1">
    <source>
        <dbReference type="ARBA" id="ARBA00008535"/>
    </source>
</evidence>
<dbReference type="AlphaFoldDB" id="A0A2T7NS68"/>
<dbReference type="PROSITE" id="PS51720">
    <property type="entry name" value="G_AIG1"/>
    <property type="match status" value="1"/>
</dbReference>
<dbReference type="STRING" id="400727.A0A2T7NS68"/>
<dbReference type="InterPro" id="IPR006703">
    <property type="entry name" value="G_AIG1"/>
</dbReference>
<dbReference type="Gene3D" id="3.40.50.300">
    <property type="entry name" value="P-loop containing nucleotide triphosphate hydrolases"/>
    <property type="match status" value="1"/>
</dbReference>
<dbReference type="Pfam" id="PF04548">
    <property type="entry name" value="AIG1"/>
    <property type="match status" value="1"/>
</dbReference>
<keyword evidence="2" id="KW-0547">Nucleotide-binding</keyword>
<keyword evidence="3" id="KW-0342">GTP-binding</keyword>
<dbReference type="FunFam" id="3.40.50.300:FF:000366">
    <property type="entry name" value="GTPase, IMAP family member 2"/>
    <property type="match status" value="1"/>
</dbReference>
<accession>A0A2T7NS68</accession>
<sequence>MEDLRILLLGRTGCGKSSLGNTLLGSRVFVEQNGINPATNQCQYARQHINGRNVTVVDAPGLRGDRVSEDTVFQEILSTIAIWSPGPHVVVIVLRCNNRFTLEEYASVRTLQRLFGNNIRPFLVIVFTGGDSLGATPDEMRQALERQIAAAGDELRLLLQDVSNRFCVVSNTGSPEERNQHATVVYNMIQQSVLTPNNGMYFTNDTIERTTQELEEVIDRLQETHRPESAARFVRRIWGRVINHNITLAIIGAAVVVGSAFSR</sequence>
<name>A0A2T7NS68_POMCA</name>
<evidence type="ECO:0000256" key="2">
    <source>
        <dbReference type="ARBA" id="ARBA00022741"/>
    </source>
</evidence>
<organism evidence="5 6">
    <name type="scientific">Pomacea canaliculata</name>
    <name type="common">Golden apple snail</name>
    <dbReference type="NCBI Taxonomy" id="400727"/>
    <lineage>
        <taxon>Eukaryota</taxon>
        <taxon>Metazoa</taxon>
        <taxon>Spiralia</taxon>
        <taxon>Lophotrochozoa</taxon>
        <taxon>Mollusca</taxon>
        <taxon>Gastropoda</taxon>
        <taxon>Caenogastropoda</taxon>
        <taxon>Architaenioglossa</taxon>
        <taxon>Ampullarioidea</taxon>
        <taxon>Ampullariidae</taxon>
        <taxon>Pomacea</taxon>
    </lineage>
</organism>
<comment type="similarity">
    <text evidence="1">Belongs to the TRAFAC class TrmE-Era-EngA-EngB-Septin-like GTPase superfamily. AIG1/Toc34/Toc159-like paraseptin GTPase family. IAN subfamily.</text>
</comment>
<dbReference type="PANTHER" id="PTHR10903">
    <property type="entry name" value="GTPASE, IMAP FAMILY MEMBER-RELATED"/>
    <property type="match status" value="1"/>
</dbReference>
<reference evidence="5 6" key="1">
    <citation type="submission" date="2018-04" db="EMBL/GenBank/DDBJ databases">
        <title>The genome of golden apple snail Pomacea canaliculata provides insight into stress tolerance and invasive adaptation.</title>
        <authorList>
            <person name="Liu C."/>
            <person name="Liu B."/>
            <person name="Ren Y."/>
            <person name="Zhang Y."/>
            <person name="Wang H."/>
            <person name="Li S."/>
            <person name="Jiang F."/>
            <person name="Yin L."/>
            <person name="Zhang G."/>
            <person name="Qian W."/>
            <person name="Fan W."/>
        </authorList>
    </citation>
    <scope>NUCLEOTIDE SEQUENCE [LARGE SCALE GENOMIC DNA]</scope>
    <source>
        <strain evidence="5">SZHN2017</strain>
        <tissue evidence="5">Muscle</tissue>
    </source>
</reference>
<dbReference type="GO" id="GO:0005525">
    <property type="term" value="F:GTP binding"/>
    <property type="evidence" value="ECO:0007669"/>
    <property type="project" value="UniProtKB-KW"/>
</dbReference>
<protein>
    <recommendedName>
        <fullName evidence="4">AIG1-type G domain-containing protein</fullName>
    </recommendedName>
</protein>
<dbReference type="EMBL" id="PZQS01000010">
    <property type="protein sequence ID" value="PVD23983.1"/>
    <property type="molecule type" value="Genomic_DNA"/>
</dbReference>
<dbReference type="PANTHER" id="PTHR10903:SF184">
    <property type="entry name" value="GTP-BINDING PROTEIN A"/>
    <property type="match status" value="1"/>
</dbReference>
<dbReference type="InterPro" id="IPR027417">
    <property type="entry name" value="P-loop_NTPase"/>
</dbReference>